<gene>
    <name evidence="2" type="ORF">AN484_17865</name>
</gene>
<dbReference type="EMBL" id="LJOW01000106">
    <property type="protein sequence ID" value="OBQ42415.1"/>
    <property type="molecule type" value="Genomic_DNA"/>
</dbReference>
<evidence type="ECO:0000256" key="1">
    <source>
        <dbReference type="SAM" id="Phobius"/>
    </source>
</evidence>
<keyword evidence="1" id="KW-0472">Membrane</keyword>
<name>A0A1B7WZ68_APHFL</name>
<comment type="caution">
    <text evidence="2">The sequence shown here is derived from an EMBL/GenBank/DDBJ whole genome shotgun (WGS) entry which is preliminary data.</text>
</comment>
<proteinExistence type="predicted"/>
<dbReference type="AlphaFoldDB" id="A0A1B7WZ68"/>
<keyword evidence="1" id="KW-1133">Transmembrane helix</keyword>
<organism evidence="2 3">
    <name type="scientific">Aphanizomenon flos-aquae WA102</name>
    <dbReference type="NCBI Taxonomy" id="1710896"/>
    <lineage>
        <taxon>Bacteria</taxon>
        <taxon>Bacillati</taxon>
        <taxon>Cyanobacteriota</taxon>
        <taxon>Cyanophyceae</taxon>
        <taxon>Nostocales</taxon>
        <taxon>Aphanizomenonaceae</taxon>
        <taxon>Aphanizomenon</taxon>
    </lineage>
</organism>
<evidence type="ECO:0000313" key="2">
    <source>
        <dbReference type="EMBL" id="OBQ42415.1"/>
    </source>
</evidence>
<evidence type="ECO:0000313" key="3">
    <source>
        <dbReference type="Proteomes" id="UP000092093"/>
    </source>
</evidence>
<reference evidence="2 3" key="1">
    <citation type="submission" date="2015-09" db="EMBL/GenBank/DDBJ databases">
        <title>Aphanizomenon flos-aquae WA102.</title>
        <authorList>
            <person name="Driscoll C."/>
        </authorList>
    </citation>
    <scope>NUCLEOTIDE SEQUENCE [LARGE SCALE GENOMIC DNA]</scope>
    <source>
        <strain evidence="2">WA102</strain>
    </source>
</reference>
<dbReference type="Proteomes" id="UP000092093">
    <property type="component" value="Unassembled WGS sequence"/>
</dbReference>
<feature type="transmembrane region" description="Helical" evidence="1">
    <location>
        <begin position="57"/>
        <end position="90"/>
    </location>
</feature>
<keyword evidence="1" id="KW-0812">Transmembrane</keyword>
<sequence length="95" mass="10397">MQELYLSALVYVTVAFLQAEEQRKKEMIQMIPMIAALLENFENDPIETGKNLYAAGFFAGAILFGAAVGSPMVLPVVSCVSLALGIATFMDNHRR</sequence>
<accession>A0A1B7WZ68</accession>
<protein>
    <submittedName>
        <fullName evidence="2">Uncharacterized protein</fullName>
    </submittedName>
</protein>